<dbReference type="AlphaFoldDB" id="J9GMZ4"/>
<protein>
    <submittedName>
        <fullName evidence="2">Uncharacterized protein</fullName>
    </submittedName>
</protein>
<reference evidence="2" key="1">
    <citation type="journal article" date="2012" name="PLoS ONE">
        <title>Gene sets for utilization of primary and secondary nutrition supplies in the distal gut of endangered iberian lynx.</title>
        <authorList>
            <person name="Alcaide M."/>
            <person name="Messina E."/>
            <person name="Richter M."/>
            <person name="Bargiela R."/>
            <person name="Peplies J."/>
            <person name="Huws S.A."/>
            <person name="Newbold C.J."/>
            <person name="Golyshin P.N."/>
            <person name="Simon M.A."/>
            <person name="Lopez G."/>
            <person name="Yakimov M.M."/>
            <person name="Ferrer M."/>
        </authorList>
    </citation>
    <scope>NUCLEOTIDE SEQUENCE</scope>
</reference>
<dbReference type="EMBL" id="AMCI01003038">
    <property type="protein sequence ID" value="EJX01235.1"/>
    <property type="molecule type" value="Genomic_DNA"/>
</dbReference>
<name>J9GMZ4_9ZZZZ</name>
<accession>J9GMZ4</accession>
<sequence>MLSSLNHLSQQAFCDTRLPQKFRDLFFLYFSKLFLSTFCWFYSLKVGLKQHC</sequence>
<proteinExistence type="predicted"/>
<keyword evidence="1" id="KW-1133">Transmembrane helix</keyword>
<gene>
    <name evidence="2" type="ORF">EVA_10660</name>
</gene>
<feature type="transmembrane region" description="Helical" evidence="1">
    <location>
        <begin position="26"/>
        <end position="44"/>
    </location>
</feature>
<keyword evidence="1" id="KW-0472">Membrane</keyword>
<keyword evidence="1" id="KW-0812">Transmembrane</keyword>
<evidence type="ECO:0000313" key="2">
    <source>
        <dbReference type="EMBL" id="EJX01235.1"/>
    </source>
</evidence>
<organism evidence="2">
    <name type="scientific">gut metagenome</name>
    <dbReference type="NCBI Taxonomy" id="749906"/>
    <lineage>
        <taxon>unclassified sequences</taxon>
        <taxon>metagenomes</taxon>
        <taxon>organismal metagenomes</taxon>
    </lineage>
</organism>
<evidence type="ECO:0000256" key="1">
    <source>
        <dbReference type="SAM" id="Phobius"/>
    </source>
</evidence>
<comment type="caution">
    <text evidence="2">The sequence shown here is derived from an EMBL/GenBank/DDBJ whole genome shotgun (WGS) entry which is preliminary data.</text>
</comment>